<evidence type="ECO:0000256" key="4">
    <source>
        <dbReference type="ARBA" id="ARBA00010561"/>
    </source>
</evidence>
<evidence type="ECO:0000256" key="18">
    <source>
        <dbReference type="ARBA" id="ARBA00049504"/>
    </source>
</evidence>
<dbReference type="Pfam" id="PF02654">
    <property type="entry name" value="CobS"/>
    <property type="match status" value="1"/>
</dbReference>
<evidence type="ECO:0000313" key="20">
    <source>
        <dbReference type="EMBL" id="OFV67295.1"/>
    </source>
</evidence>
<evidence type="ECO:0000256" key="7">
    <source>
        <dbReference type="ARBA" id="ARBA00022475"/>
    </source>
</evidence>
<keyword evidence="9 19" id="KW-0808">Transferase</keyword>
<evidence type="ECO:0000256" key="11">
    <source>
        <dbReference type="ARBA" id="ARBA00022842"/>
    </source>
</evidence>
<organism evidence="20 21">
    <name type="scientific">Candidatus Syntropharchaeum caldarium</name>
    <dbReference type="NCBI Taxonomy" id="1838285"/>
    <lineage>
        <taxon>Archaea</taxon>
        <taxon>Methanobacteriati</taxon>
        <taxon>Methanobacteriota</taxon>
        <taxon>Stenosarchaea group</taxon>
        <taxon>Methanomicrobia</taxon>
        <taxon>Methanosarcinales</taxon>
        <taxon>ANME-2 cluster</taxon>
        <taxon>Candidatus Syntropharchaeum</taxon>
    </lineage>
</organism>
<dbReference type="STRING" id="1838285.SCAL_001564"/>
<evidence type="ECO:0000256" key="14">
    <source>
        <dbReference type="ARBA" id="ARBA00025228"/>
    </source>
</evidence>
<keyword evidence="8 19" id="KW-0169">Cobalamin biosynthesis</keyword>
<comment type="catalytic activity">
    <reaction evidence="17 19">
        <text>alpha-ribazole + adenosylcob(III)inamide-GDP = adenosylcob(III)alamin + GMP + H(+)</text>
        <dbReference type="Rhea" id="RHEA:16049"/>
        <dbReference type="ChEBI" id="CHEBI:10329"/>
        <dbReference type="ChEBI" id="CHEBI:15378"/>
        <dbReference type="ChEBI" id="CHEBI:18408"/>
        <dbReference type="ChEBI" id="CHEBI:58115"/>
        <dbReference type="ChEBI" id="CHEBI:60487"/>
        <dbReference type="EC" id="2.7.8.26"/>
    </reaction>
</comment>
<dbReference type="HAMAP" id="MF_00719">
    <property type="entry name" value="CobS"/>
    <property type="match status" value="1"/>
</dbReference>
<feature type="transmembrane region" description="Helical" evidence="19">
    <location>
        <begin position="106"/>
        <end position="137"/>
    </location>
</feature>
<evidence type="ECO:0000256" key="19">
    <source>
        <dbReference type="HAMAP-Rule" id="MF_00719"/>
    </source>
</evidence>
<dbReference type="Proteomes" id="UP000186940">
    <property type="component" value="Unassembled WGS sequence"/>
</dbReference>
<evidence type="ECO:0000256" key="13">
    <source>
        <dbReference type="ARBA" id="ARBA00023136"/>
    </source>
</evidence>
<keyword evidence="21" id="KW-1185">Reference proteome</keyword>
<sequence length="245" mass="25579">MGLIKGFRDTVGFFTIIPVRDGDFFGAADHAYLLPVLGVLIAAICSLFAVISFYLFPPAVTGMIVLLVALLITGFNNIDGLADVADGMMAHGNSERRRSAMKDTRLGISGLVICIFMIGLAGTALAELAGAGILILLKAIFLSELGSKYAMLLTSFAGKPTYDGLGAVFFEHVGNLQIVIGSILTILFGILAGKIAVALLLVIPVVGVVFILTGRAFDGISGDVIGACGEISRVVVLLGVLAYHF</sequence>
<keyword evidence="13 19" id="KW-0472">Membrane</keyword>
<accession>A0A1F2P8D4</accession>
<evidence type="ECO:0000256" key="9">
    <source>
        <dbReference type="ARBA" id="ARBA00022679"/>
    </source>
</evidence>
<comment type="caution">
    <text evidence="20">The sequence shown here is derived from an EMBL/GenBank/DDBJ whole genome shotgun (WGS) entry which is preliminary data.</text>
</comment>
<dbReference type="PANTHER" id="PTHR34148:SF1">
    <property type="entry name" value="ADENOSYLCOBINAMIDE-GDP RIBAZOLETRANSFERASE"/>
    <property type="match status" value="1"/>
</dbReference>
<evidence type="ECO:0000256" key="3">
    <source>
        <dbReference type="ARBA" id="ARBA00004663"/>
    </source>
</evidence>
<evidence type="ECO:0000256" key="15">
    <source>
        <dbReference type="ARBA" id="ARBA00032605"/>
    </source>
</evidence>
<reference evidence="20" key="1">
    <citation type="submission" date="2016-05" db="EMBL/GenBank/DDBJ databases">
        <title>Microbial consortia oxidize butane by reversing methanogenesis.</title>
        <authorList>
            <person name="Laso-Perez R."/>
            <person name="Richter M."/>
            <person name="Wegener G."/>
            <person name="Musat F."/>
        </authorList>
    </citation>
    <scope>NUCLEOTIDE SEQUENCE [LARGE SCALE GENOMIC DNA]</scope>
    <source>
        <strain evidence="20">BOX2</strain>
    </source>
</reference>
<protein>
    <recommendedName>
        <fullName evidence="6 19">Adenosylcobinamide-GDP ribazoletransferase</fullName>
        <ecNumber evidence="5 19">2.7.8.26</ecNumber>
    </recommendedName>
    <alternativeName>
        <fullName evidence="16 19">Cobalamin synthase</fullName>
    </alternativeName>
    <alternativeName>
        <fullName evidence="15 19">Cobalamin-5'-phosphate synthase</fullName>
    </alternativeName>
</protein>
<comment type="pathway">
    <text evidence="3 19">Cofactor biosynthesis; adenosylcobalamin biosynthesis; adenosylcobalamin from cob(II)yrinate a,c-diamide: step 7/7.</text>
</comment>
<evidence type="ECO:0000256" key="5">
    <source>
        <dbReference type="ARBA" id="ARBA00013200"/>
    </source>
</evidence>
<comment type="similarity">
    <text evidence="4 19">Belongs to the CobS family.</text>
</comment>
<keyword evidence="7 19" id="KW-1003">Cell membrane</keyword>
<keyword evidence="11 19" id="KW-0460">Magnesium</keyword>
<dbReference type="EC" id="2.7.8.26" evidence="5 19"/>
<dbReference type="InterPro" id="IPR003805">
    <property type="entry name" value="CobS"/>
</dbReference>
<comment type="function">
    <text evidence="14 19">Joins adenosylcobinamide-GDP and alpha-ribazole to generate adenosylcobalamin (Ado-cobalamin). Also synthesizes adenosylcobalamin 5'-phosphate from adenosylcobinamide-GDP and alpha-ribazole 5'-phosphate.</text>
</comment>
<dbReference type="GO" id="GO:0009236">
    <property type="term" value="P:cobalamin biosynthetic process"/>
    <property type="evidence" value="ECO:0007669"/>
    <property type="project" value="UniProtKB-UniRule"/>
</dbReference>
<evidence type="ECO:0000256" key="6">
    <source>
        <dbReference type="ARBA" id="ARBA00015850"/>
    </source>
</evidence>
<feature type="transmembrane region" description="Helical" evidence="19">
    <location>
        <begin position="179"/>
        <end position="212"/>
    </location>
</feature>
<evidence type="ECO:0000256" key="17">
    <source>
        <dbReference type="ARBA" id="ARBA00048623"/>
    </source>
</evidence>
<name>A0A1F2P8D4_9EURY</name>
<comment type="catalytic activity">
    <reaction evidence="18 19">
        <text>alpha-ribazole 5'-phosphate + adenosylcob(III)inamide-GDP = adenosylcob(III)alamin 5'-phosphate + GMP + H(+)</text>
        <dbReference type="Rhea" id="RHEA:23560"/>
        <dbReference type="ChEBI" id="CHEBI:15378"/>
        <dbReference type="ChEBI" id="CHEBI:57918"/>
        <dbReference type="ChEBI" id="CHEBI:58115"/>
        <dbReference type="ChEBI" id="CHEBI:60487"/>
        <dbReference type="ChEBI" id="CHEBI:60493"/>
        <dbReference type="EC" id="2.7.8.26"/>
    </reaction>
</comment>
<evidence type="ECO:0000256" key="16">
    <source>
        <dbReference type="ARBA" id="ARBA00032853"/>
    </source>
</evidence>
<dbReference type="PANTHER" id="PTHR34148">
    <property type="entry name" value="ADENOSYLCOBINAMIDE-GDP RIBAZOLETRANSFERASE"/>
    <property type="match status" value="1"/>
</dbReference>
<evidence type="ECO:0000313" key="21">
    <source>
        <dbReference type="Proteomes" id="UP000186940"/>
    </source>
</evidence>
<evidence type="ECO:0000256" key="12">
    <source>
        <dbReference type="ARBA" id="ARBA00022989"/>
    </source>
</evidence>
<evidence type="ECO:0000256" key="10">
    <source>
        <dbReference type="ARBA" id="ARBA00022692"/>
    </source>
</evidence>
<evidence type="ECO:0000256" key="8">
    <source>
        <dbReference type="ARBA" id="ARBA00022573"/>
    </source>
</evidence>
<dbReference type="GO" id="GO:0005886">
    <property type="term" value="C:plasma membrane"/>
    <property type="evidence" value="ECO:0007669"/>
    <property type="project" value="UniProtKB-SubCell"/>
</dbReference>
<feature type="transmembrane region" description="Helical" evidence="19">
    <location>
        <begin position="62"/>
        <end position="85"/>
    </location>
</feature>
<feature type="transmembrane region" description="Helical" evidence="19">
    <location>
        <begin position="32"/>
        <end position="56"/>
    </location>
</feature>
<keyword evidence="12 19" id="KW-1133">Transmembrane helix</keyword>
<gene>
    <name evidence="19" type="primary">cobS</name>
    <name evidence="20" type="ORF">SCAL_001564</name>
</gene>
<dbReference type="GO" id="GO:0008818">
    <property type="term" value="F:cobalamin 5'-phosphate synthase activity"/>
    <property type="evidence" value="ECO:0007669"/>
    <property type="project" value="UniProtKB-UniRule"/>
</dbReference>
<dbReference type="UniPathway" id="UPA00148">
    <property type="reaction ID" value="UER00238"/>
</dbReference>
<dbReference type="EMBL" id="LYOS01000005">
    <property type="protein sequence ID" value="OFV67295.1"/>
    <property type="molecule type" value="Genomic_DNA"/>
</dbReference>
<comment type="subcellular location">
    <subcellularLocation>
        <location evidence="2 19">Cell membrane</location>
        <topology evidence="2 19">Multi-pass membrane protein</topology>
    </subcellularLocation>
</comment>
<comment type="cofactor">
    <cofactor evidence="1 19">
        <name>Mg(2+)</name>
        <dbReference type="ChEBI" id="CHEBI:18420"/>
    </cofactor>
</comment>
<dbReference type="GO" id="GO:0051073">
    <property type="term" value="F:adenosylcobinamide-GDP ribazoletransferase activity"/>
    <property type="evidence" value="ECO:0007669"/>
    <property type="project" value="UniProtKB-UniRule"/>
</dbReference>
<dbReference type="NCBIfam" id="TIGR00317">
    <property type="entry name" value="cobS"/>
    <property type="match status" value="1"/>
</dbReference>
<evidence type="ECO:0000256" key="2">
    <source>
        <dbReference type="ARBA" id="ARBA00004651"/>
    </source>
</evidence>
<evidence type="ECO:0000256" key="1">
    <source>
        <dbReference type="ARBA" id="ARBA00001946"/>
    </source>
</evidence>
<proteinExistence type="inferred from homology"/>
<dbReference type="AlphaFoldDB" id="A0A1F2P8D4"/>
<keyword evidence="10 19" id="KW-0812">Transmembrane</keyword>